<dbReference type="Pfam" id="PF20392">
    <property type="entry name" value="DUF6687"/>
    <property type="match status" value="1"/>
</dbReference>
<dbReference type="AlphaFoldDB" id="A0A0D3IPJ2"/>
<reference evidence="4" key="1">
    <citation type="journal article" date="2013" name="Nature">
        <title>Pan genome of the phytoplankton Emiliania underpins its global distribution.</title>
        <authorList>
            <person name="Read B.A."/>
            <person name="Kegel J."/>
            <person name="Klute M.J."/>
            <person name="Kuo A."/>
            <person name="Lefebvre S.C."/>
            <person name="Maumus F."/>
            <person name="Mayer C."/>
            <person name="Miller J."/>
            <person name="Monier A."/>
            <person name="Salamov A."/>
            <person name="Young J."/>
            <person name="Aguilar M."/>
            <person name="Claverie J.M."/>
            <person name="Frickenhaus S."/>
            <person name="Gonzalez K."/>
            <person name="Herman E.K."/>
            <person name="Lin Y.C."/>
            <person name="Napier J."/>
            <person name="Ogata H."/>
            <person name="Sarno A.F."/>
            <person name="Shmutz J."/>
            <person name="Schroeder D."/>
            <person name="de Vargas C."/>
            <person name="Verret F."/>
            <person name="von Dassow P."/>
            <person name="Valentin K."/>
            <person name="Van de Peer Y."/>
            <person name="Wheeler G."/>
            <person name="Dacks J.B."/>
            <person name="Delwiche C.F."/>
            <person name="Dyhrman S.T."/>
            <person name="Glockner G."/>
            <person name="John U."/>
            <person name="Richards T."/>
            <person name="Worden A.Z."/>
            <person name="Zhang X."/>
            <person name="Grigoriev I.V."/>
            <person name="Allen A.E."/>
            <person name="Bidle K."/>
            <person name="Borodovsky M."/>
            <person name="Bowler C."/>
            <person name="Brownlee C."/>
            <person name="Cock J.M."/>
            <person name="Elias M."/>
            <person name="Gladyshev V.N."/>
            <person name="Groth M."/>
            <person name="Guda C."/>
            <person name="Hadaegh A."/>
            <person name="Iglesias-Rodriguez M.D."/>
            <person name="Jenkins J."/>
            <person name="Jones B.M."/>
            <person name="Lawson T."/>
            <person name="Leese F."/>
            <person name="Lindquist E."/>
            <person name="Lobanov A."/>
            <person name="Lomsadze A."/>
            <person name="Malik S.B."/>
            <person name="Marsh M.E."/>
            <person name="Mackinder L."/>
            <person name="Mock T."/>
            <person name="Mueller-Roeber B."/>
            <person name="Pagarete A."/>
            <person name="Parker M."/>
            <person name="Probert I."/>
            <person name="Quesneville H."/>
            <person name="Raines C."/>
            <person name="Rensing S.A."/>
            <person name="Riano-Pachon D.M."/>
            <person name="Richier S."/>
            <person name="Rokitta S."/>
            <person name="Shiraiwa Y."/>
            <person name="Soanes D.M."/>
            <person name="van der Giezen M."/>
            <person name="Wahlund T.M."/>
            <person name="Williams B."/>
            <person name="Wilson W."/>
            <person name="Wolfe G."/>
            <person name="Wurch L.L."/>
        </authorList>
    </citation>
    <scope>NUCLEOTIDE SEQUENCE</scope>
</reference>
<feature type="region of interest" description="Disordered" evidence="1">
    <location>
        <begin position="226"/>
        <end position="250"/>
    </location>
</feature>
<keyword evidence="4" id="KW-1185">Reference proteome</keyword>
<proteinExistence type="predicted"/>
<protein>
    <submittedName>
        <fullName evidence="3">Uncharacterized protein</fullName>
    </submittedName>
</protein>
<evidence type="ECO:0000313" key="4">
    <source>
        <dbReference type="Proteomes" id="UP000013827"/>
    </source>
</evidence>
<feature type="chain" id="PRO_5044213638" evidence="2">
    <location>
        <begin position="24"/>
        <end position="387"/>
    </location>
</feature>
<reference evidence="3" key="2">
    <citation type="submission" date="2024-10" db="UniProtKB">
        <authorList>
            <consortium name="EnsemblProtists"/>
        </authorList>
    </citation>
    <scope>IDENTIFICATION</scope>
</reference>
<keyword evidence="2" id="KW-0732">Signal</keyword>
<evidence type="ECO:0000313" key="3">
    <source>
        <dbReference type="EnsemblProtists" id="EOD13177"/>
    </source>
</evidence>
<dbReference type="RefSeq" id="XP_005765606.1">
    <property type="nucleotide sequence ID" value="XM_005765549.1"/>
</dbReference>
<organism evidence="3 4">
    <name type="scientific">Emiliania huxleyi (strain CCMP1516)</name>
    <dbReference type="NCBI Taxonomy" id="280463"/>
    <lineage>
        <taxon>Eukaryota</taxon>
        <taxon>Haptista</taxon>
        <taxon>Haptophyta</taxon>
        <taxon>Prymnesiophyceae</taxon>
        <taxon>Isochrysidales</taxon>
        <taxon>Noelaerhabdaceae</taxon>
        <taxon>Emiliania</taxon>
    </lineage>
</organism>
<dbReference type="Proteomes" id="UP000013827">
    <property type="component" value="Unassembled WGS sequence"/>
</dbReference>
<name>A0A0D3IPJ2_EMIH1</name>
<dbReference type="eggNOG" id="ENOG502S5PV">
    <property type="taxonomic scope" value="Eukaryota"/>
</dbReference>
<dbReference type="GeneID" id="17259276"/>
<dbReference type="InterPro" id="IPR046509">
    <property type="entry name" value="DUF6687"/>
</dbReference>
<dbReference type="HOGENOM" id="CLU_060215_0_0_1"/>
<dbReference type="PaxDb" id="2903-EOD13177"/>
<dbReference type="KEGG" id="ehx:EMIHUDRAFT_437198"/>
<sequence>MRVRLRSACCLIVLAAKARPTAALRHFRCVPYGERAPAGGATITCDGRVPGATLELTHWTDNETPDDLYADTSTECALRLARIRRVGGTAYADHDDALVINNHFDTDGVLSAYACLHPEAALRHASLLADGAAAGDFGEWSSDAGVRLDAAIEAIGGAHGGDPAAYDAALAALPALLASLEADSADAADEEAPWRDGWGAALAGWQALASGDASLSRAGAIAVLREPSPKEEAESSEPLPGAGKRSPGECPRLPAVALRRGLPPLLRAPFGIRRVLRATDGGARGWRYEYETPGHGWVKRLVTREPVAAPEGGALAESLTALGGVGTWRKGGGGGLISLCASDGWVDAPPDAVCEALLACDEAAQEYVVRPGSCPAQCGAVESWVES</sequence>
<evidence type="ECO:0000256" key="2">
    <source>
        <dbReference type="SAM" id="SignalP"/>
    </source>
</evidence>
<accession>A0A0D3IPJ2</accession>
<dbReference type="EnsemblProtists" id="EOD13177">
    <property type="protein sequence ID" value="EOD13177"/>
    <property type="gene ID" value="EMIHUDRAFT_437198"/>
</dbReference>
<evidence type="ECO:0000256" key="1">
    <source>
        <dbReference type="SAM" id="MobiDB-lite"/>
    </source>
</evidence>
<feature type="signal peptide" evidence="2">
    <location>
        <begin position="1"/>
        <end position="23"/>
    </location>
</feature>